<feature type="domain" description="WW" evidence="3">
    <location>
        <begin position="686"/>
        <end position="719"/>
    </location>
</feature>
<dbReference type="PANTHER" id="PTHR14149">
    <property type="entry name" value="RAS GTPASE-ACTIVATING PROTEIN WITH IQ MOTIF"/>
    <property type="match status" value="1"/>
</dbReference>
<dbReference type="InterPro" id="IPR000048">
    <property type="entry name" value="IQ_motif_EF-hand-BS"/>
</dbReference>
<dbReference type="InterPro" id="IPR008936">
    <property type="entry name" value="Rho_GTPase_activation_prot"/>
</dbReference>
<feature type="domain" description="Calponin-homology (CH)" evidence="4">
    <location>
        <begin position="44"/>
        <end position="159"/>
    </location>
</feature>
<dbReference type="PANTHER" id="PTHR14149:SF14">
    <property type="entry name" value="CALPONIN-HOMOLOGY (CH) DOMAIN-CONTAINING PROTEIN"/>
    <property type="match status" value="1"/>
</dbReference>
<dbReference type="Proteomes" id="UP000694865">
    <property type="component" value="Unplaced"/>
</dbReference>
<dbReference type="CDD" id="cd00201">
    <property type="entry name" value="WW"/>
    <property type="match status" value="1"/>
</dbReference>
<evidence type="ECO:0000313" key="6">
    <source>
        <dbReference type="RefSeq" id="XP_006818326.1"/>
    </source>
</evidence>
<dbReference type="SUPFAM" id="SSF48350">
    <property type="entry name" value="GTPase activation domain, GAP"/>
    <property type="match status" value="1"/>
</dbReference>
<dbReference type="PROSITE" id="PS50020">
    <property type="entry name" value="WW_DOMAIN_2"/>
    <property type="match status" value="1"/>
</dbReference>
<dbReference type="InterPro" id="IPR000593">
    <property type="entry name" value="RasGAP_C"/>
</dbReference>
<evidence type="ECO:0000256" key="1">
    <source>
        <dbReference type="SAM" id="Coils"/>
    </source>
</evidence>
<proteinExistence type="predicted"/>
<organism evidence="5 6">
    <name type="scientific">Saccoglossus kowalevskii</name>
    <name type="common">Acorn worm</name>
    <dbReference type="NCBI Taxonomy" id="10224"/>
    <lineage>
        <taxon>Eukaryota</taxon>
        <taxon>Metazoa</taxon>
        <taxon>Hemichordata</taxon>
        <taxon>Enteropneusta</taxon>
        <taxon>Harrimaniidae</taxon>
        <taxon>Saccoglossus</taxon>
    </lineage>
</organism>
<dbReference type="PROSITE" id="PS50021">
    <property type="entry name" value="CH"/>
    <property type="match status" value="1"/>
</dbReference>
<dbReference type="Pfam" id="PF00612">
    <property type="entry name" value="IQ"/>
    <property type="match status" value="4"/>
</dbReference>
<dbReference type="SUPFAM" id="SSF47576">
    <property type="entry name" value="Calponin-homology domain, CH-domain"/>
    <property type="match status" value="1"/>
</dbReference>
<keyword evidence="1" id="KW-0175">Coiled coil</keyword>
<dbReference type="InterPro" id="IPR001936">
    <property type="entry name" value="RasGAP_dom"/>
</dbReference>
<dbReference type="InterPro" id="IPR001715">
    <property type="entry name" value="CH_dom"/>
</dbReference>
<dbReference type="SMART" id="SM00033">
    <property type="entry name" value="CH"/>
    <property type="match status" value="1"/>
</dbReference>
<protein>
    <submittedName>
        <fullName evidence="6">IQ motif containing GTPase activating protein 1 isoform X1</fullName>
    </submittedName>
</protein>
<feature type="coiled-coil region" evidence="1">
    <location>
        <begin position="1506"/>
        <end position="1533"/>
    </location>
</feature>
<sequence length="1671" mass="191400">MQLPGIYLEDGGRQCSNFIPERPQRASGLEMDETRRENIAYEYLCHLEETKLWIEICINEKLPPSTELEEGLQNGVFLAKLSHFFAPKIVPLKRIFDKDQSRYETRGLHFRHTDNINHWLRAMEEVGLPKIFYPETTDLYDRKNMPRVVYCIHALSLFLFKLGIAPQIQNLYGKISFTDEEISAMRKELEKYGIQMPAFSKIGGILANEMPVDEAALHAAIIAINECIDRGVFPDTYAALQNPAAHLLNIRQKNDESYQDVLLTAKQSKAEAVMNKSLREGDTFEERDVYDTLLTQAEIQGNLNRVNLLTQLDVINTAIDNGDELELFDALSSPDVALREITKDNSEWYRDTLVKYKQEMEASGGDIVFLEKDDIQKTINTANTNAVQYKNLVTSVSTINGCIDRGVPEDTIAALMKSEAMLPAVLPEYSRLYQAELANLKNNKDGKQLTHDELVSSVQILSAIANINKSIERGDANETLLTLSNDHADIRSVDDSLQDRYQECLTTNKDLKTKQEDCEYLTHNEIQRTVHQVNSEFQDEQGRIVAIGTINEAIDSGNASETLAALLLPSAHLCRVEDKQKDLYQAVLVTEKQDKAARTQDPAAVLWLEEIQNAIDDANNQALEANKLATGLAAINLMVDDSNTSALLQALKSPDVFLSSVSPECNQDYLEHLKSMKEKKKELNGEMKENGWVCHSTKDGIPFYFNNMTMDYTWLPPTDFTPQTSQLSRDEIQNVVHNVTAAHDRQLLFKSNEHLIVKLQSHTRGTLVRKEYKKRKNFMFTQLPAILKIQAWWRMVLQQRTYQGRLDYLNSQVDTVTKLQALVRMLLARKHFKERQQFYRNNEGSIIKLQAFLRSNKARQDYYALMHSETPSVSVVRKFVHLLDNNDADLQEELDLQKLRAQVVTDIRSNQRLEHDLNTMDIKIGLLVRNRITLQDVVMHGKKLKREKADTSRPSSIVGLKSLSKEKREKLEAYQHLFYLLQTQPNYLAKLIFEMPPSATNKFMQSVILTLYNYASNQREEFLLLKLYKTALQEEVRSKVDKILDVVIGDAMVIRMVLHYNRAQRGTKGESSLRELLQPLVKEILDNKNLIINTNPVDIYKVWVNQMESKTGEKSKLPYDVTADQALKHEEVREQLSKSISNLHKVTEKFFHSIVTNVDKLPYGIRIMAKVLCDSLDEKFPDAKDEDVLKAIGNLVYYRYMNPAIVAPDAFDIIDVGPERGLTMQQRRNLGSIAKMLQFAASNKMFEGESEYMSSLNKYISEAHNKFRQYFAAVCQVPDLEEKFNMNEFSDFTTTTKPVIYISAREICDTHALLLEHQDVLTQDANDPLHELLEDLGDQQPDIEDLIGELPGDPNDPAVQTFMNNMAKVEISLTLNNKFEILDEDDTDLKSLFIRTKQLIVDVIDCQPGDTLPQILSIPASDEMEESHQNMVISREARDKRADKKGGLKRSLSVYGDSRLPLEGKKKKIRRNLKLLEKASLVTSSNSYQDIVNAIVQDIRNQRRYRQRRKQEIMKLRNTLKGLETKASFYEEQIDYYHQYVKTCLDNLQRKGKKSQKARNPFTVNKETTRIQGQIKYTAAKLHEKGVILEIEGLPENQFKNVMFEIGTTDVPGTFQVSAKFMGVSMERVEVVFQDLLQLQYEGVAVMKMFGKAKVNVNLLIFLINRKFYGR</sequence>
<dbReference type="SMART" id="SM00323">
    <property type="entry name" value="RasGAP"/>
    <property type="match status" value="1"/>
</dbReference>
<evidence type="ECO:0000259" key="3">
    <source>
        <dbReference type="PROSITE" id="PS50020"/>
    </source>
</evidence>
<dbReference type="Pfam" id="PF03836">
    <property type="entry name" value="RasGAP_C"/>
    <property type="match status" value="1"/>
</dbReference>
<evidence type="ECO:0000259" key="4">
    <source>
        <dbReference type="PROSITE" id="PS50021"/>
    </source>
</evidence>
<dbReference type="Gene3D" id="1.10.418.10">
    <property type="entry name" value="Calponin-like domain"/>
    <property type="match status" value="1"/>
</dbReference>
<dbReference type="PROSITE" id="PS50096">
    <property type="entry name" value="IQ"/>
    <property type="match status" value="4"/>
</dbReference>
<name>A0ABM0ME85_SACKO</name>
<dbReference type="Gene3D" id="1.10.506.10">
    <property type="entry name" value="GTPase Activation - p120gap, domain 1"/>
    <property type="match status" value="1"/>
</dbReference>
<dbReference type="InterPro" id="IPR023152">
    <property type="entry name" value="RasGAP_CS"/>
</dbReference>
<evidence type="ECO:0000259" key="2">
    <source>
        <dbReference type="PROSITE" id="PS50018"/>
    </source>
</evidence>
<dbReference type="Pfam" id="PF00616">
    <property type="entry name" value="RasGAP"/>
    <property type="match status" value="1"/>
</dbReference>
<dbReference type="Pfam" id="PF00307">
    <property type="entry name" value="CH"/>
    <property type="match status" value="1"/>
</dbReference>
<gene>
    <name evidence="6" type="primary">IQGAP1</name>
</gene>
<dbReference type="InterPro" id="IPR036872">
    <property type="entry name" value="CH_dom_sf"/>
</dbReference>
<dbReference type="PROSITE" id="PS00509">
    <property type="entry name" value="RAS_GTPASE_ACTIV_1"/>
    <property type="match status" value="1"/>
</dbReference>
<reference evidence="6" key="1">
    <citation type="submission" date="2025-08" db="UniProtKB">
        <authorList>
            <consortium name="RefSeq"/>
        </authorList>
    </citation>
    <scope>IDENTIFICATION</scope>
    <source>
        <tissue evidence="6">Testes</tissue>
    </source>
</reference>
<keyword evidence="5" id="KW-1185">Reference proteome</keyword>
<evidence type="ECO:0000313" key="5">
    <source>
        <dbReference type="Proteomes" id="UP000694865"/>
    </source>
</evidence>
<dbReference type="GeneID" id="100372429"/>
<dbReference type="PROSITE" id="PS50018">
    <property type="entry name" value="RAS_GTPASE_ACTIV_2"/>
    <property type="match status" value="1"/>
</dbReference>
<dbReference type="RefSeq" id="XP_006818326.1">
    <property type="nucleotide sequence ID" value="XM_006818263.1"/>
</dbReference>
<accession>A0ABM0ME85</accession>
<dbReference type="Gene3D" id="2.20.70.10">
    <property type="match status" value="1"/>
</dbReference>
<dbReference type="Gene3D" id="1.20.5.190">
    <property type="match status" value="2"/>
</dbReference>
<dbReference type="SUPFAM" id="SSF143885">
    <property type="entry name" value="RGC domain-like"/>
    <property type="match status" value="1"/>
</dbReference>
<dbReference type="CDD" id="cd05127">
    <property type="entry name" value="RasGAP_IQGAP_like"/>
    <property type="match status" value="1"/>
</dbReference>
<dbReference type="SMART" id="SM00015">
    <property type="entry name" value="IQ"/>
    <property type="match status" value="4"/>
</dbReference>
<feature type="domain" description="Ras-GAP" evidence="2">
    <location>
        <begin position="1006"/>
        <end position="1242"/>
    </location>
</feature>
<dbReference type="InterPro" id="IPR001202">
    <property type="entry name" value="WW_dom"/>
</dbReference>